<proteinExistence type="predicted"/>
<keyword evidence="4 5" id="KW-0472">Membrane</keyword>
<reference evidence="6" key="1">
    <citation type="submission" date="2018-06" db="EMBL/GenBank/DDBJ databases">
        <authorList>
            <person name="Zhirakovskaya E."/>
        </authorList>
    </citation>
    <scope>NUCLEOTIDE SEQUENCE</scope>
</reference>
<evidence type="ECO:0000256" key="1">
    <source>
        <dbReference type="ARBA" id="ARBA00004141"/>
    </source>
</evidence>
<dbReference type="EMBL" id="UOFP01000017">
    <property type="protein sequence ID" value="VAW83937.1"/>
    <property type="molecule type" value="Genomic_DNA"/>
</dbReference>
<evidence type="ECO:0000256" key="3">
    <source>
        <dbReference type="ARBA" id="ARBA00022989"/>
    </source>
</evidence>
<comment type="subcellular location">
    <subcellularLocation>
        <location evidence="1">Membrane</location>
        <topology evidence="1">Multi-pass membrane protein</topology>
    </subcellularLocation>
</comment>
<feature type="transmembrane region" description="Helical" evidence="5">
    <location>
        <begin position="106"/>
        <end position="127"/>
    </location>
</feature>
<gene>
    <name evidence="6" type="ORF">MNBD_GAMMA18-1363</name>
</gene>
<name>A0A3B0Z8Z8_9ZZZZ</name>
<accession>A0A3B0Z8Z8</accession>
<feature type="transmembrane region" description="Helical" evidence="5">
    <location>
        <begin position="244"/>
        <end position="262"/>
    </location>
</feature>
<protein>
    <submittedName>
        <fullName evidence="6">Uncharacterized UPF0721 integral membrane protein</fullName>
    </submittedName>
</protein>
<organism evidence="6">
    <name type="scientific">hydrothermal vent metagenome</name>
    <dbReference type="NCBI Taxonomy" id="652676"/>
    <lineage>
        <taxon>unclassified sequences</taxon>
        <taxon>metagenomes</taxon>
        <taxon>ecological metagenomes</taxon>
    </lineage>
</organism>
<feature type="transmembrane region" description="Helical" evidence="5">
    <location>
        <begin position="177"/>
        <end position="199"/>
    </location>
</feature>
<keyword evidence="2 5" id="KW-0812">Transmembrane</keyword>
<feature type="transmembrane region" description="Helical" evidence="5">
    <location>
        <begin position="81"/>
        <end position="100"/>
    </location>
</feature>
<dbReference type="InterPro" id="IPR002781">
    <property type="entry name" value="TM_pro_TauE-like"/>
</dbReference>
<evidence type="ECO:0000256" key="4">
    <source>
        <dbReference type="ARBA" id="ARBA00023136"/>
    </source>
</evidence>
<sequence>MFDLLLIYLALGVLAGTTAGLLGLGGGAVIVPVLYMVFSAQGVSADLVMHMAIGTSLATIIFTSITSTYTHHQQRAVQWQLVRSLLPAIVLGIVAGSFLADQLNSVTLRVFFGLFELLIAAQMFFTLIPPSQQIKQKQWLYTLAGSVTGVISALLGIGGGSVMVPFLHWSGVNMRKAIATSAACGFPIGLFGALSFILLGQGDNQQQPWSLGYIYLPALLGILLTSIVSARLSARLAHRLPLPLLKKIFAIVLALVGLKMIFG</sequence>
<feature type="transmembrane region" description="Helical" evidence="5">
    <location>
        <begin position="139"/>
        <end position="157"/>
    </location>
</feature>
<feature type="transmembrane region" description="Helical" evidence="5">
    <location>
        <begin position="211"/>
        <end position="232"/>
    </location>
</feature>
<dbReference type="PANTHER" id="PTHR43483">
    <property type="entry name" value="MEMBRANE TRANSPORTER PROTEIN HI_0806-RELATED"/>
    <property type="match status" value="1"/>
</dbReference>
<evidence type="ECO:0000313" key="6">
    <source>
        <dbReference type="EMBL" id="VAW83937.1"/>
    </source>
</evidence>
<dbReference type="Pfam" id="PF01925">
    <property type="entry name" value="TauE"/>
    <property type="match status" value="1"/>
</dbReference>
<evidence type="ECO:0000256" key="5">
    <source>
        <dbReference type="SAM" id="Phobius"/>
    </source>
</evidence>
<dbReference type="PANTHER" id="PTHR43483:SF3">
    <property type="entry name" value="MEMBRANE TRANSPORTER PROTEIN HI_0806-RELATED"/>
    <property type="match status" value="1"/>
</dbReference>
<evidence type="ECO:0000256" key="2">
    <source>
        <dbReference type="ARBA" id="ARBA00022692"/>
    </source>
</evidence>
<dbReference type="GO" id="GO:0016020">
    <property type="term" value="C:membrane"/>
    <property type="evidence" value="ECO:0007669"/>
    <property type="project" value="UniProtKB-SubCell"/>
</dbReference>
<dbReference type="AlphaFoldDB" id="A0A3B0Z8Z8"/>
<keyword evidence="3 5" id="KW-1133">Transmembrane helix</keyword>
<feature type="transmembrane region" description="Helical" evidence="5">
    <location>
        <begin position="47"/>
        <end position="69"/>
    </location>
</feature>